<dbReference type="RefSeq" id="WP_253679031.1">
    <property type="nucleotide sequence ID" value="NZ_CP050861.1"/>
</dbReference>
<protein>
    <recommendedName>
        <fullName evidence="3">SEC-C motif-containing protein</fullName>
    </recommendedName>
</protein>
<dbReference type="SUPFAM" id="SSF54495">
    <property type="entry name" value="UBC-like"/>
    <property type="match status" value="1"/>
</dbReference>
<name>A0AAE9MLA7_9FLAO</name>
<proteinExistence type="predicted"/>
<evidence type="ECO:0008006" key="3">
    <source>
        <dbReference type="Google" id="ProtNLM"/>
    </source>
</evidence>
<dbReference type="AlphaFoldDB" id="A0AAE9MLA7"/>
<dbReference type="InterPro" id="IPR004027">
    <property type="entry name" value="SEC_C_motif"/>
</dbReference>
<sequence length="216" mass="25276">MGNNTLTTDVNNFLSIYPSYSYHERPEKKYSIIEGEIDICDVNGSFWGSFDIKILINKDKYPYDSPIVCETSTKIKRDIGWHIDDEGTCCLDIHHRLEYDANKGINITVFYQEKIYPFFANAIYRKIYGKYANGEYRHGFGGVKQFYKETLNLTEVHVIINTLNSIINNRTPRRNDPCLCGSKNKFKYCHLDSFNFLKNLPINTIKKDLEKFKHLI</sequence>
<organism evidence="1 2">
    <name type="scientific">Tenacibaculum mesophilum</name>
    <dbReference type="NCBI Taxonomy" id="104268"/>
    <lineage>
        <taxon>Bacteria</taxon>
        <taxon>Pseudomonadati</taxon>
        <taxon>Bacteroidota</taxon>
        <taxon>Flavobacteriia</taxon>
        <taxon>Flavobacteriales</taxon>
        <taxon>Flavobacteriaceae</taxon>
        <taxon>Tenacibaculum</taxon>
    </lineage>
</organism>
<dbReference type="Pfam" id="PF02810">
    <property type="entry name" value="SEC-C"/>
    <property type="match status" value="1"/>
</dbReference>
<dbReference type="InterPro" id="IPR016135">
    <property type="entry name" value="UBQ-conjugating_enzyme/RWD"/>
</dbReference>
<gene>
    <name evidence="1" type="ORF">HER15_08010</name>
</gene>
<evidence type="ECO:0000313" key="2">
    <source>
        <dbReference type="Proteomes" id="UP001056837"/>
    </source>
</evidence>
<accession>A0AAE9MLA7</accession>
<dbReference type="Gene3D" id="3.10.450.50">
    <property type="match status" value="1"/>
</dbReference>
<dbReference type="Proteomes" id="UP001056837">
    <property type="component" value="Chromosome"/>
</dbReference>
<reference evidence="1" key="1">
    <citation type="submission" date="2020-04" db="EMBL/GenBank/DDBJ databases">
        <title>Tenacibaculum mesophilum bac2.</title>
        <authorList>
            <person name="Li M."/>
        </authorList>
    </citation>
    <scope>NUCLEOTIDE SEQUENCE</scope>
    <source>
        <strain evidence="1">Bac2</strain>
    </source>
</reference>
<dbReference type="EMBL" id="CP050861">
    <property type="protein sequence ID" value="UTD15412.1"/>
    <property type="molecule type" value="Genomic_DNA"/>
</dbReference>
<evidence type="ECO:0000313" key="1">
    <source>
        <dbReference type="EMBL" id="UTD15412.1"/>
    </source>
</evidence>
<dbReference type="SUPFAM" id="SSF103642">
    <property type="entry name" value="Sec-C motif"/>
    <property type="match status" value="1"/>
</dbReference>